<dbReference type="Proteomes" id="UP000199577">
    <property type="component" value="Unassembled WGS sequence"/>
</dbReference>
<feature type="chain" id="PRO_5011778490" evidence="1">
    <location>
        <begin position="20"/>
        <end position="143"/>
    </location>
</feature>
<dbReference type="RefSeq" id="WP_139215886.1">
    <property type="nucleotide sequence ID" value="NZ_FOLL01000011.1"/>
</dbReference>
<proteinExistence type="predicted"/>
<evidence type="ECO:0000256" key="1">
    <source>
        <dbReference type="SAM" id="SignalP"/>
    </source>
</evidence>
<gene>
    <name evidence="2" type="ORF">SAMN05421747_1112</name>
</gene>
<dbReference type="PROSITE" id="PS51257">
    <property type="entry name" value="PROKAR_LIPOPROTEIN"/>
    <property type="match status" value="1"/>
</dbReference>
<feature type="signal peptide" evidence="1">
    <location>
        <begin position="1"/>
        <end position="19"/>
    </location>
</feature>
<sequence length="143" mass="15550">MKSYIRLFTLFVFAATVGACEKNAVGPSYEKIGTSTSTNAFITVSPVSATAPTTDTELTITLRYVNVASDPAKSLVLKLREGNGDFTTIQTFDESNQSTGVEHTRTVNYTVTQPAGTSLTFRLELTTQVEFPKLVDRAAFPVR</sequence>
<evidence type="ECO:0000313" key="2">
    <source>
        <dbReference type="EMBL" id="SFC43197.1"/>
    </source>
</evidence>
<dbReference type="AlphaFoldDB" id="A0A1I1J3R5"/>
<keyword evidence="3" id="KW-1185">Reference proteome</keyword>
<reference evidence="2 3" key="1">
    <citation type="submission" date="2016-10" db="EMBL/GenBank/DDBJ databases">
        <authorList>
            <person name="de Groot N.N."/>
        </authorList>
    </citation>
    <scope>NUCLEOTIDE SEQUENCE [LARGE SCALE GENOMIC DNA]</scope>
    <source>
        <strain evidence="2 3">DSM 22900</strain>
    </source>
</reference>
<keyword evidence="1" id="KW-0732">Signal</keyword>
<evidence type="ECO:0000313" key="3">
    <source>
        <dbReference type="Proteomes" id="UP000199577"/>
    </source>
</evidence>
<name>A0A1I1J3R5_9SPHI</name>
<dbReference type="STRING" id="623281.SAMN05421747_1112"/>
<organism evidence="2 3">
    <name type="scientific">Parapedobacter composti</name>
    <dbReference type="NCBI Taxonomy" id="623281"/>
    <lineage>
        <taxon>Bacteria</taxon>
        <taxon>Pseudomonadati</taxon>
        <taxon>Bacteroidota</taxon>
        <taxon>Sphingobacteriia</taxon>
        <taxon>Sphingobacteriales</taxon>
        <taxon>Sphingobacteriaceae</taxon>
        <taxon>Parapedobacter</taxon>
    </lineage>
</organism>
<accession>A0A1I1J3R5</accession>
<dbReference type="EMBL" id="FOLL01000011">
    <property type="protein sequence ID" value="SFC43197.1"/>
    <property type="molecule type" value="Genomic_DNA"/>
</dbReference>
<protein>
    <submittedName>
        <fullName evidence="2">Uncharacterized protein</fullName>
    </submittedName>
</protein>